<dbReference type="PANTHER" id="PTHR42648">
    <property type="entry name" value="TRANSPOSASE, PUTATIVE-RELATED"/>
    <property type="match status" value="1"/>
</dbReference>
<dbReference type="PROSITE" id="PS50994">
    <property type="entry name" value="INTEGRASE"/>
    <property type="match status" value="1"/>
</dbReference>
<dbReference type="InterPro" id="IPR001584">
    <property type="entry name" value="Integrase_cat-core"/>
</dbReference>
<reference evidence="3" key="2">
    <citation type="submission" date="2022-01" db="EMBL/GenBank/DDBJ databases">
        <authorList>
            <person name="Yamashiro T."/>
            <person name="Shiraishi A."/>
            <person name="Satake H."/>
            <person name="Nakayama K."/>
        </authorList>
    </citation>
    <scope>NUCLEOTIDE SEQUENCE</scope>
</reference>
<evidence type="ECO:0000313" key="4">
    <source>
        <dbReference type="Proteomes" id="UP001151760"/>
    </source>
</evidence>
<keyword evidence="4" id="KW-1185">Reference proteome</keyword>
<dbReference type="Pfam" id="PF22936">
    <property type="entry name" value="Pol_BBD"/>
    <property type="match status" value="1"/>
</dbReference>
<comment type="caution">
    <text evidence="3">The sequence shown here is derived from an EMBL/GenBank/DDBJ whole genome shotgun (WGS) entry which is preliminary data.</text>
</comment>
<keyword evidence="1" id="KW-0378">Hydrolase</keyword>
<dbReference type="Proteomes" id="UP001151760">
    <property type="component" value="Unassembled WGS sequence"/>
</dbReference>
<keyword evidence="1" id="KW-0645">Protease</keyword>
<dbReference type="EMBL" id="BQNB010011051">
    <property type="protein sequence ID" value="GJS85457.1"/>
    <property type="molecule type" value="Genomic_DNA"/>
</dbReference>
<organism evidence="3 4">
    <name type="scientific">Tanacetum coccineum</name>
    <dbReference type="NCBI Taxonomy" id="301880"/>
    <lineage>
        <taxon>Eukaryota</taxon>
        <taxon>Viridiplantae</taxon>
        <taxon>Streptophyta</taxon>
        <taxon>Embryophyta</taxon>
        <taxon>Tracheophyta</taxon>
        <taxon>Spermatophyta</taxon>
        <taxon>Magnoliopsida</taxon>
        <taxon>eudicotyledons</taxon>
        <taxon>Gunneridae</taxon>
        <taxon>Pentapetalae</taxon>
        <taxon>asterids</taxon>
        <taxon>campanulids</taxon>
        <taxon>Asterales</taxon>
        <taxon>Asteraceae</taxon>
        <taxon>Asteroideae</taxon>
        <taxon>Anthemideae</taxon>
        <taxon>Anthemidinae</taxon>
        <taxon>Tanacetum</taxon>
    </lineage>
</organism>
<dbReference type="InterPro" id="IPR054722">
    <property type="entry name" value="PolX-like_BBD"/>
</dbReference>
<feature type="domain" description="Integrase catalytic" evidence="2">
    <location>
        <begin position="224"/>
        <end position="317"/>
    </location>
</feature>
<protein>
    <submittedName>
        <fullName evidence="3">Retrovirus-related pol polyprotein from transposon TNT 1-94</fullName>
    </submittedName>
</protein>
<dbReference type="InterPro" id="IPR012337">
    <property type="entry name" value="RNaseH-like_sf"/>
</dbReference>
<evidence type="ECO:0000256" key="1">
    <source>
        <dbReference type="ARBA" id="ARBA00022670"/>
    </source>
</evidence>
<dbReference type="SUPFAM" id="SSF53098">
    <property type="entry name" value="Ribonuclease H-like"/>
    <property type="match status" value="1"/>
</dbReference>
<dbReference type="PANTHER" id="PTHR42648:SF21">
    <property type="entry name" value="CYSTEINE-RICH RLK (RECEPTOR-LIKE PROTEIN KINASE) 8"/>
    <property type="match status" value="1"/>
</dbReference>
<dbReference type="Pfam" id="PF00665">
    <property type="entry name" value="rve"/>
    <property type="match status" value="1"/>
</dbReference>
<name>A0ABQ4Z6I0_9ASTR</name>
<dbReference type="Gene3D" id="3.30.420.10">
    <property type="entry name" value="Ribonuclease H-like superfamily/Ribonuclease H"/>
    <property type="match status" value="1"/>
</dbReference>
<evidence type="ECO:0000259" key="2">
    <source>
        <dbReference type="PROSITE" id="PS50994"/>
    </source>
</evidence>
<sequence>MPLGNESRTANVLEPMTPRCSTMSNTPLSSNSFAARRDNLFIIESGCSKHMTGNLKLLSNFVEKFLGTVKFGNDQIAPILGYEDLVQGKITIKRVYYVEGLNHNLLFVGQFCDANLEVAFRKSTCYIRDLKGNDLLTCSHGTYLYFITLQDTSNPNLICLMAKATSSQAWLWHRRLPHLNFNTINLLSKIDIVIGLPKLKFVKDHLCSSCELGKAKRKSFHTKTTLSPKRWLQILHMDLCGPMRVESFNGKKYVLLIVDDYSRYTWTHFLRSKDEIPEVLIDFLRLVQRGLHAQVRTVRTDKGTKFLNKTLHAYFAT</sequence>
<gene>
    <name evidence="3" type="ORF">Tco_0751998</name>
</gene>
<dbReference type="InterPro" id="IPR036397">
    <property type="entry name" value="RNaseH_sf"/>
</dbReference>
<dbReference type="InterPro" id="IPR039537">
    <property type="entry name" value="Retrotran_Ty1/copia-like"/>
</dbReference>
<evidence type="ECO:0000313" key="3">
    <source>
        <dbReference type="EMBL" id="GJS85457.1"/>
    </source>
</evidence>
<dbReference type="InterPro" id="IPR025724">
    <property type="entry name" value="GAG-pre-integrase_dom"/>
</dbReference>
<reference evidence="3" key="1">
    <citation type="journal article" date="2022" name="Int. J. Mol. Sci.">
        <title>Draft Genome of Tanacetum Coccineum: Genomic Comparison of Closely Related Tanacetum-Family Plants.</title>
        <authorList>
            <person name="Yamashiro T."/>
            <person name="Shiraishi A."/>
            <person name="Nakayama K."/>
            <person name="Satake H."/>
        </authorList>
    </citation>
    <scope>NUCLEOTIDE SEQUENCE</scope>
</reference>
<accession>A0ABQ4Z6I0</accession>
<proteinExistence type="predicted"/>
<dbReference type="Pfam" id="PF13976">
    <property type="entry name" value="gag_pre-integrs"/>
    <property type="match status" value="1"/>
</dbReference>